<dbReference type="MEROPS" id="C19.100"/>
<dbReference type="InterPro" id="IPR001394">
    <property type="entry name" value="Peptidase_C19_UCH"/>
</dbReference>
<sequence>MLKRLLSVKKTNTTSNTKKYQSEEDVSDHHHNHYSHHHHHPYSLHHSSQHTEQKNNYSGTENNTPTVTHHTEPLPKVTEQISQPTRKVQPLMQELHANDPHNRSSIISDPIVEMESPILFTPMNQLLPYGDGSNKVFGYENFGNTCYCNSVLQCLYNLTELRLNLLEYPARDPKTRIRKLDMDGEKPRLFTEESFEPLPPSSQNNINNHLNSPTFMNESQKKDILERQNRERRLMNKEKEKEKEPRKNSFMGFQVPSGKQSGKEKEQGNDSEPEKPEITHANLMTSDMMTEKLHEGCQEILVGRIHESTTTPQSPRFREVQYPEENDLSNNKILPERQQQGNNQIKQSTHTSEKRKKAALLQGPIVNVDHIINPSEKVSLYETLRELFECITENKSLTGVVSPVEFVKVLKKENILFNSMMQQDAHEFLNFLLNELSEYLQNHISHPSNKPTDIPFKNYVIDLFQGVLTNRIKCLTCDNITSRDEPFLDFPIGVKGDENIDIQDVLRCYHTREMLNGSNKFYCSQCCGLQEAERIVGLKQLPHTLALHLKRFKYSEEQNTNIKLFNKVQYPLKLDVASTFDSSIAKKYELTGVVIHMGGSPQHGHYVSLCKNDKFGWLLFDDETVESVTEKTVLEFTGDSSNQATAYVLFYKELDEKDTKPVDYQTNIDELVRYDDWYRERLRKTFKLMHDEPITRDTHPVKAQHSNDVSPESKEKDKSKRKSRILGFI</sequence>
<keyword evidence="5 6" id="KW-0788">Thiol protease</keyword>
<dbReference type="OrthoDB" id="27652at2759"/>
<feature type="compositionally biased region" description="Basic and acidic residues" evidence="7">
    <location>
        <begin position="261"/>
        <end position="278"/>
    </location>
</feature>
<evidence type="ECO:0000256" key="7">
    <source>
        <dbReference type="SAM" id="MobiDB-lite"/>
    </source>
</evidence>
<evidence type="ECO:0000256" key="2">
    <source>
        <dbReference type="ARBA" id="ARBA00009085"/>
    </source>
</evidence>
<dbReference type="PROSITE" id="PS00973">
    <property type="entry name" value="USP_2"/>
    <property type="match status" value="1"/>
</dbReference>
<dbReference type="EMBL" id="HE576752">
    <property type="protein sequence ID" value="CCC67995.1"/>
    <property type="molecule type" value="Genomic_DNA"/>
</dbReference>
<dbReference type="FunFam" id="3.90.70.10:FF:000131">
    <property type="entry name" value="Ubiquitin carboxyl-terminal hydrolase"/>
    <property type="match status" value="1"/>
</dbReference>
<dbReference type="RefSeq" id="XP_003674374.1">
    <property type="nucleotide sequence ID" value="XM_003674326.1"/>
</dbReference>
<keyword evidence="3 6" id="KW-0645">Protease</keyword>
<feature type="region of interest" description="Disordered" evidence="7">
    <location>
        <begin position="695"/>
        <end position="729"/>
    </location>
</feature>
<dbReference type="InterPro" id="IPR028889">
    <property type="entry name" value="USP"/>
</dbReference>
<reference key="2">
    <citation type="submission" date="2011-08" db="EMBL/GenBank/DDBJ databases">
        <title>Genome sequence of Naumovozyma castellii.</title>
        <authorList>
            <person name="Gordon J.L."/>
            <person name="Armisen D."/>
            <person name="Proux-Wera E."/>
            <person name="OhEigeartaigh S.S."/>
            <person name="Byrne K.P."/>
            <person name="Wolfe K.H."/>
        </authorList>
    </citation>
    <scope>NUCLEOTIDE SEQUENCE</scope>
    <source>
        <strain>Type strain:CBS 4309</strain>
    </source>
</reference>
<feature type="region of interest" description="Disordered" evidence="7">
    <location>
        <begin position="1"/>
        <end position="81"/>
    </location>
</feature>
<feature type="compositionally biased region" description="Low complexity" evidence="7">
    <location>
        <begin position="9"/>
        <end position="19"/>
    </location>
</feature>
<keyword evidence="6" id="KW-0833">Ubl conjugation pathway</keyword>
<feature type="compositionally biased region" description="Polar residues" evidence="7">
    <location>
        <begin position="328"/>
        <end position="350"/>
    </location>
</feature>
<feature type="compositionally biased region" description="Polar residues" evidence="7">
    <location>
        <begin position="54"/>
        <end position="68"/>
    </location>
</feature>
<reference evidence="9 10" key="1">
    <citation type="journal article" date="2011" name="Proc. Natl. Acad. Sci. U.S.A.">
        <title>Evolutionary erosion of yeast sex chromosomes by mating-type switching accidents.</title>
        <authorList>
            <person name="Gordon J.L."/>
            <person name="Armisen D."/>
            <person name="Proux-Wera E."/>
            <person name="Oheigeartaigh S.S."/>
            <person name="Byrne K.P."/>
            <person name="Wolfe K.H."/>
        </authorList>
    </citation>
    <scope>NUCLEOTIDE SEQUENCE [LARGE SCALE GENOMIC DNA]</scope>
    <source>
        <strain evidence="10">ATCC 76901 / BCRC 22586 / CBS 4309 / NBRC 1992 / NRRL Y-12630</strain>
    </source>
</reference>
<dbReference type="STRING" id="1064592.G0V945"/>
<dbReference type="PROSITE" id="PS50235">
    <property type="entry name" value="USP_3"/>
    <property type="match status" value="1"/>
</dbReference>
<dbReference type="Proteomes" id="UP000001640">
    <property type="component" value="Chromosome 1"/>
</dbReference>
<dbReference type="GO" id="GO:0006508">
    <property type="term" value="P:proteolysis"/>
    <property type="evidence" value="ECO:0007669"/>
    <property type="project" value="UniProtKB-KW"/>
</dbReference>
<dbReference type="eggNOG" id="KOG1864">
    <property type="taxonomic scope" value="Eukaryota"/>
</dbReference>
<organism evidence="9 10">
    <name type="scientific">Naumovozyma castellii</name>
    <name type="common">Yeast</name>
    <name type="synonym">Saccharomyces castellii</name>
    <dbReference type="NCBI Taxonomy" id="27288"/>
    <lineage>
        <taxon>Eukaryota</taxon>
        <taxon>Fungi</taxon>
        <taxon>Dikarya</taxon>
        <taxon>Ascomycota</taxon>
        <taxon>Saccharomycotina</taxon>
        <taxon>Saccharomycetes</taxon>
        <taxon>Saccharomycetales</taxon>
        <taxon>Saccharomycetaceae</taxon>
        <taxon>Naumovozyma</taxon>
    </lineage>
</organism>
<dbReference type="EC" id="3.4.19.12" evidence="6"/>
<name>G0V945_NAUCA</name>
<feature type="compositionally biased region" description="Polar residues" evidence="7">
    <location>
        <begin position="201"/>
        <end position="218"/>
    </location>
</feature>
<evidence type="ECO:0000256" key="6">
    <source>
        <dbReference type="RuleBase" id="RU366025"/>
    </source>
</evidence>
<dbReference type="InterPro" id="IPR038765">
    <property type="entry name" value="Papain-like_cys_pep_sf"/>
</dbReference>
<evidence type="ECO:0000259" key="8">
    <source>
        <dbReference type="PROSITE" id="PS50235"/>
    </source>
</evidence>
<evidence type="ECO:0000256" key="5">
    <source>
        <dbReference type="ARBA" id="ARBA00022807"/>
    </source>
</evidence>
<feature type="region of interest" description="Disordered" evidence="7">
    <location>
        <begin position="192"/>
        <end position="278"/>
    </location>
</feature>
<evidence type="ECO:0000313" key="9">
    <source>
        <dbReference type="EMBL" id="CCC67995.1"/>
    </source>
</evidence>
<dbReference type="FunCoup" id="G0V945">
    <property type="interactions" value="300"/>
</dbReference>
<comment type="catalytic activity">
    <reaction evidence="1 6">
        <text>Thiol-dependent hydrolysis of ester, thioester, amide, peptide and isopeptide bonds formed by the C-terminal Gly of ubiquitin (a 76-residue protein attached to proteins as an intracellular targeting signal).</text>
        <dbReference type="EC" id="3.4.19.12"/>
    </reaction>
</comment>
<evidence type="ECO:0000256" key="3">
    <source>
        <dbReference type="ARBA" id="ARBA00022670"/>
    </source>
</evidence>
<accession>G0V945</accession>
<dbReference type="KEGG" id="ncs:NCAS_0A14370"/>
<dbReference type="GO" id="GO:0004843">
    <property type="term" value="F:cysteine-type deubiquitinase activity"/>
    <property type="evidence" value="ECO:0007669"/>
    <property type="project" value="UniProtKB-UniRule"/>
</dbReference>
<dbReference type="Pfam" id="PF00443">
    <property type="entry name" value="UCH"/>
    <property type="match status" value="1"/>
</dbReference>
<evidence type="ECO:0000313" key="10">
    <source>
        <dbReference type="Proteomes" id="UP000001640"/>
    </source>
</evidence>
<dbReference type="InParanoid" id="G0V945"/>
<dbReference type="GeneID" id="96901471"/>
<feature type="compositionally biased region" description="Basic residues" evidence="7">
    <location>
        <begin position="719"/>
        <end position="729"/>
    </location>
</feature>
<comment type="similarity">
    <text evidence="2 6">Belongs to the peptidase C19 family.</text>
</comment>
<keyword evidence="10" id="KW-1185">Reference proteome</keyword>
<protein>
    <recommendedName>
        <fullName evidence="6">Ubiquitin carboxyl-terminal hydrolase</fullName>
        <ecNumber evidence="6">3.4.19.12</ecNumber>
    </recommendedName>
</protein>
<feature type="compositionally biased region" description="Basic and acidic residues" evidence="7">
    <location>
        <begin position="219"/>
        <end position="247"/>
    </location>
</feature>
<dbReference type="InterPro" id="IPR050164">
    <property type="entry name" value="Peptidase_C19"/>
</dbReference>
<dbReference type="GO" id="GO:0016579">
    <property type="term" value="P:protein deubiquitination"/>
    <property type="evidence" value="ECO:0007669"/>
    <property type="project" value="InterPro"/>
</dbReference>
<dbReference type="InterPro" id="IPR018200">
    <property type="entry name" value="USP_CS"/>
</dbReference>
<feature type="compositionally biased region" description="Basic residues" evidence="7">
    <location>
        <begin position="30"/>
        <end position="43"/>
    </location>
</feature>
<dbReference type="GO" id="GO:0005634">
    <property type="term" value="C:nucleus"/>
    <property type="evidence" value="ECO:0007669"/>
    <property type="project" value="TreeGrafter"/>
</dbReference>
<evidence type="ECO:0000256" key="1">
    <source>
        <dbReference type="ARBA" id="ARBA00000707"/>
    </source>
</evidence>
<proteinExistence type="inferred from homology"/>
<dbReference type="PANTHER" id="PTHR24006">
    <property type="entry name" value="UBIQUITIN CARBOXYL-TERMINAL HYDROLASE"/>
    <property type="match status" value="1"/>
</dbReference>
<dbReference type="PANTHER" id="PTHR24006:SF733">
    <property type="entry name" value="RE52890P"/>
    <property type="match status" value="1"/>
</dbReference>
<dbReference type="SUPFAM" id="SSF54001">
    <property type="entry name" value="Cysteine proteinases"/>
    <property type="match status" value="1"/>
</dbReference>
<evidence type="ECO:0000256" key="4">
    <source>
        <dbReference type="ARBA" id="ARBA00022801"/>
    </source>
</evidence>
<feature type="domain" description="USP" evidence="8">
    <location>
        <begin position="137"/>
        <end position="654"/>
    </location>
</feature>
<dbReference type="HOGENOM" id="CLU_008279_12_1_1"/>
<keyword evidence="4 6" id="KW-0378">Hydrolase</keyword>
<dbReference type="PROSITE" id="PS00972">
    <property type="entry name" value="USP_1"/>
    <property type="match status" value="1"/>
</dbReference>
<dbReference type="OMA" id="PMHGHYV"/>
<dbReference type="Gene3D" id="3.90.70.10">
    <property type="entry name" value="Cysteine proteinases"/>
    <property type="match status" value="2"/>
</dbReference>
<dbReference type="GO" id="GO:0005829">
    <property type="term" value="C:cytosol"/>
    <property type="evidence" value="ECO:0007669"/>
    <property type="project" value="TreeGrafter"/>
</dbReference>
<gene>
    <name evidence="9" type="primary">NCAS0A14370</name>
    <name evidence="9" type="ordered locus">NCAS_0A14370</name>
</gene>
<feature type="region of interest" description="Disordered" evidence="7">
    <location>
        <begin position="306"/>
        <end position="352"/>
    </location>
</feature>
<dbReference type="AlphaFoldDB" id="G0V945"/>
<dbReference type="CDD" id="cd02257">
    <property type="entry name" value="Peptidase_C19"/>
    <property type="match status" value="1"/>
</dbReference>